<evidence type="ECO:0000256" key="1">
    <source>
        <dbReference type="ARBA" id="ARBA00022679"/>
    </source>
</evidence>
<dbReference type="RefSeq" id="WP_307296859.1">
    <property type="nucleotide sequence ID" value="NZ_JAUSXV010000001.1"/>
</dbReference>
<dbReference type="EMBL" id="JAUSXV010000001">
    <property type="protein sequence ID" value="MDQ0648289.1"/>
    <property type="molecule type" value="Genomic_DNA"/>
</dbReference>
<dbReference type="Pfam" id="PF00583">
    <property type="entry name" value="Acetyltransf_1"/>
    <property type="match status" value="1"/>
</dbReference>
<organism evidence="4 5">
    <name type="scientific">Microbacterium natoriense</name>
    <dbReference type="NCBI Taxonomy" id="284570"/>
    <lineage>
        <taxon>Bacteria</taxon>
        <taxon>Bacillati</taxon>
        <taxon>Actinomycetota</taxon>
        <taxon>Actinomycetes</taxon>
        <taxon>Micrococcales</taxon>
        <taxon>Microbacteriaceae</taxon>
        <taxon>Microbacterium</taxon>
    </lineage>
</organism>
<sequence>MTDDIDVAIVETLTIDDLRQVDALLSQLSSTAILDPDRVQAMIDTPGVDLFVAREAGQVLGMATLVTFPLVTGLRGIVEDVVVSHHARGRGIARLLLEAITEESTRRGLRTLDLTSRPSRESALRLYESVGFERRETNVLRYVPASNS</sequence>
<gene>
    <name evidence="4" type="ORF">QFZ53_002485</name>
</gene>
<dbReference type="Gene3D" id="3.40.630.30">
    <property type="match status" value="1"/>
</dbReference>
<dbReference type="SUPFAM" id="SSF55729">
    <property type="entry name" value="Acyl-CoA N-acyltransferases (Nat)"/>
    <property type="match status" value="1"/>
</dbReference>
<evidence type="ECO:0000313" key="5">
    <source>
        <dbReference type="Proteomes" id="UP001244427"/>
    </source>
</evidence>
<accession>A0AAW8EZR6</accession>
<reference evidence="4 5" key="1">
    <citation type="submission" date="2023-07" db="EMBL/GenBank/DDBJ databases">
        <title>Comparative genomics of wheat-associated soil bacteria to identify genetic determinants of phenazine resistance.</title>
        <authorList>
            <person name="Mouncey N."/>
        </authorList>
    </citation>
    <scope>NUCLEOTIDE SEQUENCE [LARGE SCALE GENOMIC DNA]</scope>
    <source>
        <strain evidence="4 5">W4I9-1</strain>
    </source>
</reference>
<dbReference type="GO" id="GO:0016747">
    <property type="term" value="F:acyltransferase activity, transferring groups other than amino-acyl groups"/>
    <property type="evidence" value="ECO:0007669"/>
    <property type="project" value="InterPro"/>
</dbReference>
<name>A0AAW8EZR6_9MICO</name>
<dbReference type="InterPro" id="IPR016181">
    <property type="entry name" value="Acyl_CoA_acyltransferase"/>
</dbReference>
<evidence type="ECO:0000313" key="4">
    <source>
        <dbReference type="EMBL" id="MDQ0648289.1"/>
    </source>
</evidence>
<keyword evidence="4" id="KW-0689">Ribosomal protein</keyword>
<dbReference type="InterPro" id="IPR050832">
    <property type="entry name" value="Bact_Acetyltransf"/>
</dbReference>
<evidence type="ECO:0000259" key="3">
    <source>
        <dbReference type="PROSITE" id="PS51186"/>
    </source>
</evidence>
<dbReference type="Proteomes" id="UP001244427">
    <property type="component" value="Unassembled WGS sequence"/>
</dbReference>
<keyword evidence="2" id="KW-0012">Acyltransferase</keyword>
<dbReference type="CDD" id="cd04301">
    <property type="entry name" value="NAT_SF"/>
    <property type="match status" value="1"/>
</dbReference>
<comment type="caution">
    <text evidence="4">The sequence shown here is derived from an EMBL/GenBank/DDBJ whole genome shotgun (WGS) entry which is preliminary data.</text>
</comment>
<dbReference type="GO" id="GO:0005840">
    <property type="term" value="C:ribosome"/>
    <property type="evidence" value="ECO:0007669"/>
    <property type="project" value="UniProtKB-KW"/>
</dbReference>
<keyword evidence="4" id="KW-0687">Ribonucleoprotein</keyword>
<proteinExistence type="predicted"/>
<dbReference type="AlphaFoldDB" id="A0AAW8EZR6"/>
<dbReference type="PROSITE" id="PS51186">
    <property type="entry name" value="GNAT"/>
    <property type="match status" value="1"/>
</dbReference>
<keyword evidence="5" id="KW-1185">Reference proteome</keyword>
<feature type="domain" description="N-acetyltransferase" evidence="3">
    <location>
        <begin position="8"/>
        <end position="148"/>
    </location>
</feature>
<protein>
    <submittedName>
        <fullName evidence="4">Ribosomal protein S18 acetylase RimI-like enzyme</fullName>
    </submittedName>
</protein>
<dbReference type="InterPro" id="IPR000182">
    <property type="entry name" value="GNAT_dom"/>
</dbReference>
<evidence type="ECO:0000256" key="2">
    <source>
        <dbReference type="ARBA" id="ARBA00023315"/>
    </source>
</evidence>
<dbReference type="PANTHER" id="PTHR43877">
    <property type="entry name" value="AMINOALKYLPHOSPHONATE N-ACETYLTRANSFERASE-RELATED-RELATED"/>
    <property type="match status" value="1"/>
</dbReference>
<keyword evidence="1" id="KW-0808">Transferase</keyword>